<feature type="transmembrane region" description="Helical" evidence="6">
    <location>
        <begin position="309"/>
        <end position="329"/>
    </location>
</feature>
<feature type="transmembrane region" description="Helical" evidence="6">
    <location>
        <begin position="184"/>
        <end position="202"/>
    </location>
</feature>
<evidence type="ECO:0000256" key="3">
    <source>
        <dbReference type="ARBA" id="ARBA00022989"/>
    </source>
</evidence>
<dbReference type="Proteomes" id="UP001165063">
    <property type="component" value="Unassembled WGS sequence"/>
</dbReference>
<evidence type="ECO:0000313" key="8">
    <source>
        <dbReference type="EMBL" id="GMG39125.1"/>
    </source>
</evidence>
<evidence type="ECO:0000259" key="7">
    <source>
        <dbReference type="Pfam" id="PF00892"/>
    </source>
</evidence>
<dbReference type="SUPFAM" id="SSF103481">
    <property type="entry name" value="Multidrug resistance efflux transporter EmrE"/>
    <property type="match status" value="1"/>
</dbReference>
<dbReference type="Pfam" id="PF00892">
    <property type="entry name" value="EamA"/>
    <property type="match status" value="1"/>
</dbReference>
<feature type="transmembrane region" description="Helical" evidence="6">
    <location>
        <begin position="350"/>
        <end position="372"/>
    </location>
</feature>
<name>A0A9W7DHT2_AMBMO</name>
<dbReference type="PANTHER" id="PTHR22911:SF6">
    <property type="entry name" value="SOLUTE CARRIER FAMILY 35 MEMBER G1"/>
    <property type="match status" value="1"/>
</dbReference>
<keyword evidence="2 6" id="KW-0812">Transmembrane</keyword>
<feature type="transmembrane region" description="Helical" evidence="6">
    <location>
        <begin position="241"/>
        <end position="262"/>
    </location>
</feature>
<dbReference type="AlphaFoldDB" id="A0A9W7DHT2"/>
<dbReference type="PANTHER" id="PTHR22911">
    <property type="entry name" value="ACYL-MALONYL CONDENSING ENZYME-RELATED"/>
    <property type="match status" value="1"/>
</dbReference>
<keyword evidence="4 6" id="KW-0472">Membrane</keyword>
<gene>
    <name evidence="8" type="ORF">Amon01_000509400</name>
</gene>
<comment type="subcellular location">
    <subcellularLocation>
        <location evidence="1">Membrane</location>
        <topology evidence="1">Multi-pass membrane protein</topology>
    </subcellularLocation>
</comment>
<keyword evidence="9" id="KW-1185">Reference proteome</keyword>
<accession>A0A9W7DHT2</accession>
<keyword evidence="3 6" id="KW-1133">Transmembrane helix</keyword>
<feature type="transmembrane region" description="Helical" evidence="6">
    <location>
        <begin position="274"/>
        <end position="297"/>
    </location>
</feature>
<feature type="transmembrane region" description="Helical" evidence="6">
    <location>
        <begin position="209"/>
        <end position="229"/>
    </location>
</feature>
<dbReference type="InterPro" id="IPR037185">
    <property type="entry name" value="EmrE-like"/>
</dbReference>
<comment type="caution">
    <text evidence="8">The sequence shown here is derived from an EMBL/GenBank/DDBJ whole genome shotgun (WGS) entry which is preliminary data.</text>
</comment>
<feature type="transmembrane region" description="Helical" evidence="6">
    <location>
        <begin position="119"/>
        <end position="138"/>
    </location>
</feature>
<reference evidence="8" key="1">
    <citation type="submission" date="2023-04" db="EMBL/GenBank/DDBJ databases">
        <title>Ambrosiozyma monospora NBRC 1965.</title>
        <authorList>
            <person name="Ichikawa N."/>
            <person name="Sato H."/>
            <person name="Tonouchi N."/>
        </authorList>
    </citation>
    <scope>NUCLEOTIDE SEQUENCE</scope>
    <source>
        <strain evidence="8">NBRC 1965</strain>
    </source>
</reference>
<evidence type="ECO:0000313" key="9">
    <source>
        <dbReference type="Proteomes" id="UP001165063"/>
    </source>
</evidence>
<feature type="region of interest" description="Disordered" evidence="5">
    <location>
        <begin position="25"/>
        <end position="45"/>
    </location>
</feature>
<dbReference type="EMBL" id="BSXU01002689">
    <property type="protein sequence ID" value="GMG39125.1"/>
    <property type="molecule type" value="Genomic_DNA"/>
</dbReference>
<dbReference type="GO" id="GO:0016020">
    <property type="term" value="C:membrane"/>
    <property type="evidence" value="ECO:0007669"/>
    <property type="project" value="UniProtKB-SubCell"/>
</dbReference>
<evidence type="ECO:0000256" key="5">
    <source>
        <dbReference type="SAM" id="MobiDB-lite"/>
    </source>
</evidence>
<dbReference type="OrthoDB" id="306876at2759"/>
<feature type="domain" description="EamA" evidence="7">
    <location>
        <begin position="116"/>
        <end position="224"/>
    </location>
</feature>
<evidence type="ECO:0000256" key="4">
    <source>
        <dbReference type="ARBA" id="ARBA00023136"/>
    </source>
</evidence>
<feature type="transmembrane region" description="Helical" evidence="6">
    <location>
        <begin position="378"/>
        <end position="394"/>
    </location>
</feature>
<organism evidence="8 9">
    <name type="scientific">Ambrosiozyma monospora</name>
    <name type="common">Yeast</name>
    <name type="synonym">Endomycopsis monosporus</name>
    <dbReference type="NCBI Taxonomy" id="43982"/>
    <lineage>
        <taxon>Eukaryota</taxon>
        <taxon>Fungi</taxon>
        <taxon>Dikarya</taxon>
        <taxon>Ascomycota</taxon>
        <taxon>Saccharomycotina</taxon>
        <taxon>Pichiomycetes</taxon>
        <taxon>Pichiales</taxon>
        <taxon>Pichiaceae</taxon>
        <taxon>Ambrosiozyma</taxon>
    </lineage>
</organism>
<dbReference type="InterPro" id="IPR000620">
    <property type="entry name" value="EamA_dom"/>
</dbReference>
<protein>
    <submittedName>
        <fullName evidence="8">Unnamed protein product</fullName>
    </submittedName>
</protein>
<evidence type="ECO:0000256" key="1">
    <source>
        <dbReference type="ARBA" id="ARBA00004141"/>
    </source>
</evidence>
<evidence type="ECO:0000256" key="2">
    <source>
        <dbReference type="ARBA" id="ARBA00022692"/>
    </source>
</evidence>
<feature type="transmembrane region" description="Helical" evidence="6">
    <location>
        <begin position="77"/>
        <end position="99"/>
    </location>
</feature>
<feature type="transmembrane region" description="Helical" evidence="6">
    <location>
        <begin position="158"/>
        <end position="178"/>
    </location>
</feature>
<evidence type="ECO:0000256" key="6">
    <source>
        <dbReference type="SAM" id="Phobius"/>
    </source>
</evidence>
<sequence length="475" mass="53618">MSEYQKLQKTSSADSTTISTTKDFYADSPVSSLPVSPKEFSSPRHSVAPTPFPYSINDDSVISSNDNIFRRFWKAKILPNLEITCLLAFQILISLMMLFCKLLVTPQDSQPEKTPLHPFQIMFVRMLITYLGYVYHFVKIEPKPDFPFGPKRYRLMMILRGVGGFVGVCGQYMSLMYLNTSDTITITLLGPPVASILASFTLGQVLTKIELGFGGLAFIGVLLVAQPEFLFGGGDEEGSALSHFIGCCFAFFSIFGSAVAICCSKKICFHVHPLLTESFYALVSCFMSALLGTIFVPDFYRLPDTLRDWVLILLIGVGSFVMQYSLFLLTTKYIRYLTSGVQREKKTSRAVDITYSQLVFASFFDYIFFSYIPEGLELVGKCVVICAVMYFVYFQSDESRDASAPTFNATKDEEEFSIDFDEDRFKNDMGIEFSPKFMLPEKLTFQKFEALTRNGRGEPIPVFTEKEEWSTDSHV</sequence>
<proteinExistence type="predicted"/>